<dbReference type="Proteomes" id="UP001360953">
    <property type="component" value="Unassembled WGS sequence"/>
</dbReference>
<protein>
    <submittedName>
        <fullName evidence="2">Uncharacterized protein</fullName>
    </submittedName>
</protein>
<evidence type="ECO:0000256" key="1">
    <source>
        <dbReference type="SAM" id="MobiDB-lite"/>
    </source>
</evidence>
<feature type="compositionally biased region" description="Acidic residues" evidence="1">
    <location>
        <begin position="77"/>
        <end position="98"/>
    </location>
</feature>
<dbReference type="GeneID" id="92031009"/>
<feature type="region of interest" description="Disordered" evidence="1">
    <location>
        <begin position="137"/>
        <end position="156"/>
    </location>
</feature>
<comment type="caution">
    <text evidence="2">The sequence shown here is derived from an EMBL/GenBank/DDBJ whole genome shotgun (WGS) entry which is preliminary data.</text>
</comment>
<name>A0ABR1LSL9_9PEZI</name>
<evidence type="ECO:0000313" key="3">
    <source>
        <dbReference type="Proteomes" id="UP001360953"/>
    </source>
</evidence>
<dbReference type="EMBL" id="JBBPEH010000005">
    <property type="protein sequence ID" value="KAK7538169.1"/>
    <property type="molecule type" value="Genomic_DNA"/>
</dbReference>
<reference evidence="2 3" key="1">
    <citation type="submission" date="2024-04" db="EMBL/GenBank/DDBJ databases">
        <title>Phyllosticta paracitricarpa is synonymous to the EU quarantine fungus P. citricarpa based on phylogenomic analyses.</title>
        <authorList>
            <consortium name="Lawrence Berkeley National Laboratory"/>
            <person name="Van ingen-buijs V.A."/>
            <person name="Van westerhoven A.C."/>
            <person name="Haridas S."/>
            <person name="Skiadas P."/>
            <person name="Martin F."/>
            <person name="Groenewald J.Z."/>
            <person name="Crous P.W."/>
            <person name="Seidl M.F."/>
        </authorList>
    </citation>
    <scope>NUCLEOTIDE SEQUENCE [LARGE SCALE GENOMIC DNA]</scope>
    <source>
        <strain evidence="2 3">CPC 17464</strain>
    </source>
</reference>
<proteinExistence type="predicted"/>
<dbReference type="RefSeq" id="XP_066655856.1">
    <property type="nucleotide sequence ID" value="XM_066798103.1"/>
</dbReference>
<feature type="region of interest" description="Disordered" evidence="1">
    <location>
        <begin position="58"/>
        <end position="103"/>
    </location>
</feature>
<accession>A0ABR1LSL9</accession>
<evidence type="ECO:0000313" key="2">
    <source>
        <dbReference type="EMBL" id="KAK7538169.1"/>
    </source>
</evidence>
<keyword evidence="3" id="KW-1185">Reference proteome</keyword>
<organism evidence="2 3">
    <name type="scientific">Phyllosticta citribraziliensis</name>
    <dbReference type="NCBI Taxonomy" id="989973"/>
    <lineage>
        <taxon>Eukaryota</taxon>
        <taxon>Fungi</taxon>
        <taxon>Dikarya</taxon>
        <taxon>Ascomycota</taxon>
        <taxon>Pezizomycotina</taxon>
        <taxon>Dothideomycetes</taxon>
        <taxon>Dothideomycetes incertae sedis</taxon>
        <taxon>Botryosphaeriales</taxon>
        <taxon>Phyllostictaceae</taxon>
        <taxon>Phyllosticta</taxon>
    </lineage>
</organism>
<sequence>MSAGYPSALAASLKDTDDWEEAFRVWCLDEEAHKVDFYAFIDYPADWELEFDEQCGEDDDDAYDWAEYQPRPLSQELDFDKEDDLDFDDEVSDDEAGEDPVNNRRDWFSATATDCSYKVQDSDDATSSMITIVPTAAQNDETSFTEETSQPELSTESQAMLTEENLVEHDDHMPSQDTHNAIGSIFDMIGQLEALNEQMAANLAKTNREAGKDEN</sequence>
<gene>
    <name evidence="2" type="ORF">J3D65DRAFT_602199</name>
</gene>